<keyword evidence="2" id="KW-1185">Reference proteome</keyword>
<dbReference type="EMBL" id="CM007895">
    <property type="protein sequence ID" value="OTG23205.1"/>
    <property type="molecule type" value="Genomic_DNA"/>
</dbReference>
<sequence>MACPFSDFIKKWNVSWKLLLTLLVRSDIVYVCDFVFVLEPMVATVFREEIVSESLLKLNLSWKKQVLKVIEVASNSPSSEGRKITEKS</sequence>
<reference evidence="2" key="1">
    <citation type="journal article" date="2017" name="Nature">
        <title>The sunflower genome provides insights into oil metabolism, flowering and Asterid evolution.</title>
        <authorList>
            <person name="Badouin H."/>
            <person name="Gouzy J."/>
            <person name="Grassa C.J."/>
            <person name="Murat F."/>
            <person name="Staton S.E."/>
            <person name="Cottret L."/>
            <person name="Lelandais-Briere C."/>
            <person name="Owens G.L."/>
            <person name="Carrere S."/>
            <person name="Mayjonade B."/>
            <person name="Legrand L."/>
            <person name="Gill N."/>
            <person name="Kane N.C."/>
            <person name="Bowers J.E."/>
            <person name="Hubner S."/>
            <person name="Bellec A."/>
            <person name="Berard A."/>
            <person name="Berges H."/>
            <person name="Blanchet N."/>
            <person name="Boniface M.C."/>
            <person name="Brunel D."/>
            <person name="Catrice O."/>
            <person name="Chaidir N."/>
            <person name="Claudel C."/>
            <person name="Donnadieu C."/>
            <person name="Faraut T."/>
            <person name="Fievet G."/>
            <person name="Helmstetter N."/>
            <person name="King M."/>
            <person name="Knapp S.J."/>
            <person name="Lai Z."/>
            <person name="Le Paslier M.C."/>
            <person name="Lippi Y."/>
            <person name="Lorenzon L."/>
            <person name="Mandel J.R."/>
            <person name="Marage G."/>
            <person name="Marchand G."/>
            <person name="Marquand E."/>
            <person name="Bret-Mestries E."/>
            <person name="Morien E."/>
            <person name="Nambeesan S."/>
            <person name="Nguyen T."/>
            <person name="Pegot-Espagnet P."/>
            <person name="Pouilly N."/>
            <person name="Raftis F."/>
            <person name="Sallet E."/>
            <person name="Schiex T."/>
            <person name="Thomas J."/>
            <person name="Vandecasteele C."/>
            <person name="Vares D."/>
            <person name="Vear F."/>
            <person name="Vautrin S."/>
            <person name="Crespi M."/>
            <person name="Mangin B."/>
            <person name="Burke J.M."/>
            <person name="Salse J."/>
            <person name="Munos S."/>
            <person name="Vincourt P."/>
            <person name="Rieseberg L.H."/>
            <person name="Langlade N.B."/>
        </authorList>
    </citation>
    <scope>NUCLEOTIDE SEQUENCE [LARGE SCALE GENOMIC DNA]</scope>
    <source>
        <strain evidence="2">cv. SF193</strain>
    </source>
</reference>
<dbReference type="AlphaFoldDB" id="A0A251UIQ5"/>
<dbReference type="InParanoid" id="A0A251UIQ5"/>
<organism evidence="1 2">
    <name type="scientific">Helianthus annuus</name>
    <name type="common">Common sunflower</name>
    <dbReference type="NCBI Taxonomy" id="4232"/>
    <lineage>
        <taxon>Eukaryota</taxon>
        <taxon>Viridiplantae</taxon>
        <taxon>Streptophyta</taxon>
        <taxon>Embryophyta</taxon>
        <taxon>Tracheophyta</taxon>
        <taxon>Spermatophyta</taxon>
        <taxon>Magnoliopsida</taxon>
        <taxon>eudicotyledons</taxon>
        <taxon>Gunneridae</taxon>
        <taxon>Pentapetalae</taxon>
        <taxon>asterids</taxon>
        <taxon>campanulids</taxon>
        <taxon>Asterales</taxon>
        <taxon>Asteraceae</taxon>
        <taxon>Asteroideae</taxon>
        <taxon>Heliantheae alliance</taxon>
        <taxon>Heliantheae</taxon>
        <taxon>Helianthus</taxon>
    </lineage>
</organism>
<proteinExistence type="predicted"/>
<dbReference type="Proteomes" id="UP000215914">
    <property type="component" value="Chromosome 6"/>
</dbReference>
<gene>
    <name evidence="1" type="ORF">HannXRQ_Chr06g0179851</name>
</gene>
<name>A0A251UIQ5_HELAN</name>
<accession>A0A251UIQ5</accession>
<evidence type="ECO:0000313" key="2">
    <source>
        <dbReference type="Proteomes" id="UP000215914"/>
    </source>
</evidence>
<evidence type="ECO:0000313" key="1">
    <source>
        <dbReference type="EMBL" id="OTG23205.1"/>
    </source>
</evidence>
<protein>
    <submittedName>
        <fullName evidence="1">Uncharacterized protein</fullName>
    </submittedName>
</protein>